<dbReference type="PROSITE" id="PS50835">
    <property type="entry name" value="IG_LIKE"/>
    <property type="match status" value="1"/>
</dbReference>
<dbReference type="GO" id="GO:0038023">
    <property type="term" value="F:signaling receptor activity"/>
    <property type="evidence" value="ECO:0007669"/>
    <property type="project" value="TreeGrafter"/>
</dbReference>
<evidence type="ECO:0000313" key="7">
    <source>
        <dbReference type="EMBL" id="KAH1170663.1"/>
    </source>
</evidence>
<dbReference type="Pfam" id="PF07686">
    <property type="entry name" value="V-set"/>
    <property type="match status" value="1"/>
</dbReference>
<evidence type="ECO:0000256" key="4">
    <source>
        <dbReference type="SAM" id="MobiDB-lite"/>
    </source>
</evidence>
<dbReference type="PANTHER" id="PTHR16423">
    <property type="entry name" value="TREM-LIKE TRANSCRIPT PROTEIN"/>
    <property type="match status" value="1"/>
</dbReference>
<keyword evidence="5" id="KW-0812">Transmembrane</keyword>
<evidence type="ECO:0000256" key="2">
    <source>
        <dbReference type="ARBA" id="ARBA00023157"/>
    </source>
</evidence>
<dbReference type="InterPro" id="IPR007110">
    <property type="entry name" value="Ig-like_dom"/>
</dbReference>
<dbReference type="InterPro" id="IPR013106">
    <property type="entry name" value="Ig_V-set"/>
</dbReference>
<dbReference type="SUPFAM" id="SSF48726">
    <property type="entry name" value="Immunoglobulin"/>
    <property type="match status" value="1"/>
</dbReference>
<dbReference type="PANTHER" id="PTHR16423:SF6">
    <property type="entry name" value="TRIGGERING RECEPTOR EXPRESSED ON MYELOID CELLS 2-RELATED"/>
    <property type="match status" value="1"/>
</dbReference>
<evidence type="ECO:0000259" key="6">
    <source>
        <dbReference type="PROSITE" id="PS50835"/>
    </source>
</evidence>
<dbReference type="InterPro" id="IPR052314">
    <property type="entry name" value="Immune_rcpt_domain"/>
</dbReference>
<protein>
    <recommendedName>
        <fullName evidence="6">Ig-like domain-containing protein</fullName>
    </recommendedName>
</protein>
<dbReference type="InterPro" id="IPR003599">
    <property type="entry name" value="Ig_sub"/>
</dbReference>
<keyword evidence="1" id="KW-0732">Signal</keyword>
<dbReference type="Proteomes" id="UP000827986">
    <property type="component" value="Unassembled WGS sequence"/>
</dbReference>
<feature type="domain" description="Ig-like" evidence="6">
    <location>
        <begin position="155"/>
        <end position="269"/>
    </location>
</feature>
<feature type="region of interest" description="Disordered" evidence="4">
    <location>
        <begin position="429"/>
        <end position="452"/>
    </location>
</feature>
<comment type="caution">
    <text evidence="7">The sequence shown here is derived from an EMBL/GenBank/DDBJ whole genome shotgun (WGS) entry which is preliminary data.</text>
</comment>
<feature type="transmembrane region" description="Helical" evidence="5">
    <location>
        <begin position="298"/>
        <end position="323"/>
    </location>
</feature>
<reference evidence="7" key="1">
    <citation type="submission" date="2021-09" db="EMBL/GenBank/DDBJ databases">
        <title>The genome of Mauremys mutica provides insights into the evolution of semi-aquatic lifestyle.</title>
        <authorList>
            <person name="Gong S."/>
            <person name="Gao Y."/>
        </authorList>
    </citation>
    <scope>NUCLEOTIDE SEQUENCE</scope>
    <source>
        <strain evidence="7">MM-2020</strain>
        <tissue evidence="7">Muscle</tissue>
    </source>
</reference>
<dbReference type="SMART" id="SM00409">
    <property type="entry name" value="IG"/>
    <property type="match status" value="1"/>
</dbReference>
<keyword evidence="2" id="KW-1015">Disulfide bond</keyword>
<name>A0A9D3X0F2_9SAUR</name>
<keyword evidence="3" id="KW-0393">Immunoglobulin domain</keyword>
<sequence>TTTSDVPVTSSTGQTSLVLSTASAGVTPADSSLLSKRNFIILGLVLGVLFILVLIGLVILYTWKSKQLKTRGDGQAEAIYEEPRNDTVGFSNMNDTKDDKQEMPQDLKYATLAFQSRPSPRESVYANITPSRALETPHTGSPTDPVEYASISLKPLASELCVAENTTVVYGMEGETITVSCAYSPKENKWREKSWCKHVNKTECQHVVSARRWLQFLKKWNGNTSIADNIHTGVLTVTLERLQKQDAGLYQCKTDFLGEARTLKKVKVEVLGAGAMETQAPEEPKILHSISSLPEAHFNAFVCIITVLLVAKFLTAVLIFTIASRQRSGAMREGSHSLNQHQRLPLAGKRCSTGLSVKGVEGNRRQYNQYSIHKEANQTTLHQQSWLENFCFMKHFEKDEGHPRDATPDGEWKNGIIYAMLRLQPKPKPDDVTYANVEPPPKPKGAKHSAEPSAVLFSSGTMEYATIIFGDSPPRSGTKEKQSVPN</sequence>
<evidence type="ECO:0000256" key="1">
    <source>
        <dbReference type="ARBA" id="ARBA00022729"/>
    </source>
</evidence>
<dbReference type="Gene3D" id="2.60.40.10">
    <property type="entry name" value="Immunoglobulins"/>
    <property type="match status" value="1"/>
</dbReference>
<evidence type="ECO:0000256" key="3">
    <source>
        <dbReference type="ARBA" id="ARBA00023319"/>
    </source>
</evidence>
<gene>
    <name evidence="7" type="ORF">KIL84_006281</name>
</gene>
<feature type="region of interest" description="Disordered" evidence="4">
    <location>
        <begin position="79"/>
        <end position="101"/>
    </location>
</feature>
<dbReference type="InterPro" id="IPR013783">
    <property type="entry name" value="Ig-like_fold"/>
</dbReference>
<evidence type="ECO:0000313" key="8">
    <source>
        <dbReference type="Proteomes" id="UP000827986"/>
    </source>
</evidence>
<dbReference type="GO" id="GO:0009986">
    <property type="term" value="C:cell surface"/>
    <property type="evidence" value="ECO:0007669"/>
    <property type="project" value="TreeGrafter"/>
</dbReference>
<organism evidence="7 8">
    <name type="scientific">Mauremys mutica</name>
    <name type="common">yellowpond turtle</name>
    <dbReference type="NCBI Taxonomy" id="74926"/>
    <lineage>
        <taxon>Eukaryota</taxon>
        <taxon>Metazoa</taxon>
        <taxon>Chordata</taxon>
        <taxon>Craniata</taxon>
        <taxon>Vertebrata</taxon>
        <taxon>Euteleostomi</taxon>
        <taxon>Archelosauria</taxon>
        <taxon>Testudinata</taxon>
        <taxon>Testudines</taxon>
        <taxon>Cryptodira</taxon>
        <taxon>Durocryptodira</taxon>
        <taxon>Testudinoidea</taxon>
        <taxon>Geoemydidae</taxon>
        <taxon>Geoemydinae</taxon>
        <taxon>Mauremys</taxon>
    </lineage>
</organism>
<dbReference type="EMBL" id="JAHDVG010000483">
    <property type="protein sequence ID" value="KAH1170663.1"/>
    <property type="molecule type" value="Genomic_DNA"/>
</dbReference>
<feature type="non-terminal residue" evidence="7">
    <location>
        <position position="486"/>
    </location>
</feature>
<keyword evidence="5" id="KW-0472">Membrane</keyword>
<accession>A0A9D3X0F2</accession>
<proteinExistence type="predicted"/>
<dbReference type="AlphaFoldDB" id="A0A9D3X0F2"/>
<keyword evidence="5" id="KW-1133">Transmembrane helix</keyword>
<evidence type="ECO:0000256" key="5">
    <source>
        <dbReference type="SAM" id="Phobius"/>
    </source>
</evidence>
<keyword evidence="8" id="KW-1185">Reference proteome</keyword>
<dbReference type="InterPro" id="IPR036179">
    <property type="entry name" value="Ig-like_dom_sf"/>
</dbReference>
<feature type="transmembrane region" description="Helical" evidence="5">
    <location>
        <begin position="39"/>
        <end position="63"/>
    </location>
</feature>